<organism evidence="2 3">
    <name type="scientific">Streptococcus agalactiae serotype V (strain ATCC BAA-611 / 2603 V/R)</name>
    <dbReference type="NCBI Taxonomy" id="208435"/>
    <lineage>
        <taxon>Bacteria</taxon>
        <taxon>Bacillati</taxon>
        <taxon>Bacillota</taxon>
        <taxon>Bacilli</taxon>
        <taxon>Lactobacillales</taxon>
        <taxon>Streptococcaceae</taxon>
        <taxon>Streptococcus</taxon>
    </lineage>
</organism>
<evidence type="ECO:0000313" key="2">
    <source>
        <dbReference type="EMBL" id="AAN00736.1"/>
    </source>
</evidence>
<dbReference type="HOGENOM" id="CLU_2756204_0_0_9"/>
<dbReference type="AlphaFoldDB" id="Q8DXH7"/>
<gene>
    <name evidence="2" type="ordered locus">SAG1874</name>
</gene>
<dbReference type="Proteomes" id="UP000000821">
    <property type="component" value="Chromosome"/>
</dbReference>
<keyword evidence="1" id="KW-0472">Membrane</keyword>
<dbReference type="PATRIC" id="fig|208435.3.peg.1881"/>
<feature type="transmembrane region" description="Helical" evidence="1">
    <location>
        <begin position="20"/>
        <end position="40"/>
    </location>
</feature>
<keyword evidence="1" id="KW-1133">Transmembrane helix</keyword>
<accession>Q8DXH7</accession>
<protein>
    <submittedName>
        <fullName evidence="2">Uncharacterized protein</fullName>
    </submittedName>
</protein>
<evidence type="ECO:0000313" key="3">
    <source>
        <dbReference type="Proteomes" id="UP000000821"/>
    </source>
</evidence>
<dbReference type="KEGG" id="sag:SAG1874"/>
<name>Q8DXH7_STRA5</name>
<keyword evidence="1" id="KW-0812">Transmembrane</keyword>
<dbReference type="EMBL" id="AE009948">
    <property type="protein sequence ID" value="AAN00736.1"/>
    <property type="molecule type" value="Genomic_DNA"/>
</dbReference>
<reference evidence="2 3" key="1">
    <citation type="journal article" date="2002" name="Proc. Natl. Acad. Sci. U.S.A.">
        <title>Complete genome sequence and comparative genomic analysis of an emerging human pathogen, serotype V Streptococcus agalactiae.</title>
        <authorList>
            <person name="Tettelin H."/>
            <person name="Masignani V."/>
            <person name="Cieslewicz M.J."/>
            <person name="Eisen J.A."/>
            <person name="Peterson S."/>
            <person name="Wessels M.R."/>
            <person name="Paulsen I.T."/>
            <person name="Nelson K.E."/>
            <person name="Margarit I."/>
            <person name="Read T.D."/>
            <person name="Madoff L.C."/>
            <person name="Wolf A.M."/>
            <person name="Beanan M.J."/>
            <person name="Brinkac L.M."/>
            <person name="Daugherty S.C."/>
            <person name="DeBoy R.T."/>
            <person name="Durkin S."/>
            <person name="Kolonay J.F."/>
            <person name="Umayam L.A."/>
            <person name="Madupu R."/>
            <person name="Lewis M.R."/>
            <person name="Radune D."/>
            <person name="Fedorova N.B."/>
            <person name="Scanlan D."/>
            <person name="Khouri H."/>
            <person name="Mulligan S."/>
            <person name="Carty H.A."/>
            <person name="Cline R.T."/>
            <person name="Gill J."/>
            <person name="Scarselli M."/>
            <person name="Mora M."/>
            <person name="Iacobini E.T."/>
            <person name="Brettoni C."/>
            <person name="Galli G."/>
            <person name="Mariani M."/>
            <person name="Vegni F."/>
            <person name="Maione D."/>
            <person name="Rinaudo D."/>
            <person name="Rappuoli R."/>
            <person name="Telford J.L."/>
            <person name="Kasper D.L."/>
            <person name="Grandi G."/>
            <person name="Fraser C.M."/>
        </authorList>
    </citation>
    <scope>NUCLEOTIDE SEQUENCE [LARGE SCALE GENOMIC DNA]</scope>
    <source>
        <strain evidence="3">ATCC BAA-611 / 2603 V/R</strain>
    </source>
</reference>
<evidence type="ECO:0000256" key="1">
    <source>
        <dbReference type="SAM" id="Phobius"/>
    </source>
</evidence>
<proteinExistence type="predicted"/>
<dbReference type="STRING" id="208435.SAG1874"/>
<sequence length="87" mass="9986">MAKNCYLRKNKRNYIMNNLQIIAVGTLISVTLIESLISNIKLRKALKNKQTAGTVIAQYIPQRGFIDYKTGRRVDIDPETKKEVFVD</sequence>
<dbReference type="OrthoDB" id="2228553at2"/>
<keyword evidence="3" id="KW-1185">Reference proteome</keyword>